<dbReference type="RefSeq" id="WP_218113366.1">
    <property type="nucleotide sequence ID" value="NZ_CP065383.1"/>
</dbReference>
<accession>A0A7T1F2X5</accession>
<evidence type="ECO:0000313" key="2">
    <source>
        <dbReference type="Proteomes" id="UP000594463"/>
    </source>
</evidence>
<dbReference type="Pfam" id="PF11746">
    <property type="entry name" value="DUF3303"/>
    <property type="match status" value="1"/>
</dbReference>
<dbReference type="AlphaFoldDB" id="A0A7T1F2X5"/>
<dbReference type="KEGG" id="alam:RT761_01422"/>
<gene>
    <name evidence="1" type="ORF">RT761_01422</name>
</gene>
<proteinExistence type="predicted"/>
<dbReference type="EMBL" id="CP065383">
    <property type="protein sequence ID" value="QPM68207.1"/>
    <property type="molecule type" value="Genomic_DNA"/>
</dbReference>
<protein>
    <recommendedName>
        <fullName evidence="3">DUF3303 domain-containing protein</fullName>
    </recommendedName>
</protein>
<sequence length="90" mass="10393">MLFVVLCNAKGGTSKERTERRMTWKAPEGTKLIGEYWLTNEYPNVVQIIEADNVQLMLNAISDWDDFFDISIYPAITAEEGMKNIQEMMK</sequence>
<organism evidence="1 2">
    <name type="scientific">Atribacter laminatus</name>
    <dbReference type="NCBI Taxonomy" id="2847778"/>
    <lineage>
        <taxon>Bacteria</taxon>
        <taxon>Pseudomonadati</taxon>
        <taxon>Atribacterota</taxon>
        <taxon>Atribacteria</taxon>
        <taxon>Atribacterales</taxon>
        <taxon>Atribacteraceae</taxon>
        <taxon>Atribacter</taxon>
    </lineage>
</organism>
<keyword evidence="2" id="KW-1185">Reference proteome</keyword>
<evidence type="ECO:0008006" key="3">
    <source>
        <dbReference type="Google" id="ProtNLM"/>
    </source>
</evidence>
<dbReference type="InterPro" id="IPR021734">
    <property type="entry name" value="DUF3303"/>
</dbReference>
<dbReference type="Proteomes" id="UP000594463">
    <property type="component" value="Chromosome"/>
</dbReference>
<evidence type="ECO:0000313" key="1">
    <source>
        <dbReference type="EMBL" id="QPM68207.1"/>
    </source>
</evidence>
<name>A0A7T1F2X5_ATRLM</name>
<reference evidence="1 2" key="1">
    <citation type="journal article" date="2021" name="Nat. Commun.">
        <title>Isolation of a member of the candidate phylum Atribacteria reveals a unique cell membrane structure.</title>
        <authorList>
            <person name="Taiki K."/>
            <person name="Nobu M.K."/>
            <person name="Kusada H."/>
            <person name="Meng X.-Y."/>
            <person name="Hosoki N."/>
            <person name="Uematsu K."/>
            <person name="Yoshioka H."/>
            <person name="Kamagata Y."/>
            <person name="Tamaki H."/>
        </authorList>
    </citation>
    <scope>NUCLEOTIDE SEQUENCE [LARGE SCALE GENOMIC DNA]</scope>
    <source>
        <strain evidence="1 2">RT761</strain>
    </source>
</reference>